<comment type="caution">
    <text evidence="1">The sequence shown here is derived from an EMBL/GenBank/DDBJ whole genome shotgun (WGS) entry which is preliminary data.</text>
</comment>
<reference evidence="1" key="1">
    <citation type="submission" date="2022-09" db="EMBL/GenBank/DDBJ databases">
        <title>Intensive care unit water sources are persistently colonized with multi-drug resistant bacteria and are the site of extensive horizontal gene transfer of antibiotic resistance genes.</title>
        <authorList>
            <person name="Diorio-Toth L."/>
        </authorList>
    </citation>
    <scope>NUCLEOTIDE SEQUENCE</scope>
    <source>
        <strain evidence="1">GD03832</strain>
    </source>
</reference>
<dbReference type="Pfam" id="PF14350">
    <property type="entry name" value="Beta_protein"/>
    <property type="match status" value="1"/>
</dbReference>
<dbReference type="EMBL" id="JAOCEK010000002">
    <property type="protein sequence ID" value="MDH1333514.1"/>
    <property type="molecule type" value="Genomic_DNA"/>
</dbReference>
<organism evidence="1 2">
    <name type="scientific">Comamonas thiooxydans</name>
    <dbReference type="NCBI Taxonomy" id="363952"/>
    <lineage>
        <taxon>Bacteria</taxon>
        <taxon>Pseudomonadati</taxon>
        <taxon>Pseudomonadota</taxon>
        <taxon>Betaproteobacteria</taxon>
        <taxon>Burkholderiales</taxon>
        <taxon>Comamonadaceae</taxon>
        <taxon>Comamonas</taxon>
    </lineage>
</organism>
<gene>
    <name evidence="1" type="ORF">N5D63_05050</name>
</gene>
<dbReference type="Proteomes" id="UP001161065">
    <property type="component" value="Unassembled WGS sequence"/>
</dbReference>
<dbReference type="AlphaFoldDB" id="A0AA42TT79"/>
<evidence type="ECO:0000313" key="2">
    <source>
        <dbReference type="Proteomes" id="UP001161065"/>
    </source>
</evidence>
<evidence type="ECO:0000313" key="1">
    <source>
        <dbReference type="EMBL" id="MDH1333514.1"/>
    </source>
</evidence>
<sequence length="357" mass="39603">MIDKLLDIRYFPTLRTRAAELLGLEKLDDKRKDSIIPLLTLGSWRGNSDLGKAAEKCVEAMGSRPFFMDLSADSRKAEDHWAVLNNSGESYEEWRNFASKYQGAIPVVLMPTGARTREVVQQAAAIEQTHGCVAFRIQDFSAHTPLVISAISALKNPSNAIVFVDCQYIRDAMVAYVTAAISTINRLREEFPSLLISVLSTSFPSSTLPFADASKQTGAIGIQERDFYVRVGGSPVAVYGDHGSIHAVVYDEVPIMRWSPRIDYPEYNVWNFERRSSTGIGNEAAYVECATALVRNFGETIQDSNIWGEQMILQASKGSPFAKAPAKWISVRVNIHLARQIDYVSAATQPEDDDDLI</sequence>
<protein>
    <submittedName>
        <fullName evidence="1">Beta family protein</fullName>
    </submittedName>
</protein>
<proteinExistence type="predicted"/>
<dbReference type="RefSeq" id="WP_280007239.1">
    <property type="nucleotide sequence ID" value="NZ_JAOCEK010000002.1"/>
</dbReference>
<dbReference type="InterPro" id="IPR025683">
    <property type="entry name" value="Protein_beta"/>
</dbReference>
<name>A0AA42TT79_9BURK</name>
<accession>A0AA42TT79</accession>